<evidence type="ECO:0000256" key="8">
    <source>
        <dbReference type="ARBA" id="ARBA00023288"/>
    </source>
</evidence>
<dbReference type="AlphaFoldDB" id="A0AAN8UQ71"/>
<keyword evidence="3" id="KW-1003">Cell membrane</keyword>
<keyword evidence="11" id="KW-1185">Reference proteome</keyword>
<keyword evidence="5" id="KW-0732">Signal</keyword>
<evidence type="ECO:0000256" key="2">
    <source>
        <dbReference type="ARBA" id="ARBA00009748"/>
    </source>
</evidence>
<sequence>MPCVVPASNLVASKMVKKSTVTSLVLILLTTFWAGIIAQSSCTTVLISLSPCLDYISGNSSTPSRGCCTQLANVVLSQPRCLCEVLNDGGESLGLSINRTQALALPKDCNVQNPPISECNGEDPIYFTD</sequence>
<comment type="caution">
    <text evidence="10">The sequence shown here is derived from an EMBL/GenBank/DDBJ whole genome shotgun (WGS) entry which is preliminary data.</text>
</comment>
<dbReference type="GO" id="GO:0005886">
    <property type="term" value="C:plasma membrane"/>
    <property type="evidence" value="ECO:0007669"/>
    <property type="project" value="UniProtKB-SubCell"/>
</dbReference>
<dbReference type="SMART" id="SM00499">
    <property type="entry name" value="AAI"/>
    <property type="match status" value="1"/>
</dbReference>
<dbReference type="PANTHER" id="PTHR33044">
    <property type="entry name" value="BIFUNCTIONAL INHIBITOR/LIPID-TRANSFER PROTEIN/SEED STORAGE 2S ALBUMIN SUPERFAMILY PROTEIN-RELATED"/>
    <property type="match status" value="1"/>
</dbReference>
<dbReference type="PRINTS" id="PR00382">
    <property type="entry name" value="LIPIDTRNSFER"/>
</dbReference>
<feature type="domain" description="Bifunctional inhibitor/plant lipid transfer protein/seed storage helical" evidence="9">
    <location>
        <begin position="42"/>
        <end position="119"/>
    </location>
</feature>
<dbReference type="SUPFAM" id="SSF47699">
    <property type="entry name" value="Bifunctional inhibitor/lipid-transfer protein/seed storage 2S albumin"/>
    <property type="match status" value="1"/>
</dbReference>
<dbReference type="InterPro" id="IPR036312">
    <property type="entry name" value="Bifun_inhib/LTP/seed_sf"/>
</dbReference>
<evidence type="ECO:0000313" key="10">
    <source>
        <dbReference type="EMBL" id="KAK6913962.1"/>
    </source>
</evidence>
<name>A0AAN8UQ71_9MAGN</name>
<keyword evidence="8" id="KW-0449">Lipoprotein</keyword>
<gene>
    <name evidence="10" type="ORF">RJ641_021283</name>
</gene>
<evidence type="ECO:0000259" key="9">
    <source>
        <dbReference type="SMART" id="SM00499"/>
    </source>
</evidence>
<dbReference type="InterPro" id="IPR016140">
    <property type="entry name" value="Bifunc_inhib/LTP/seed_store"/>
</dbReference>
<evidence type="ECO:0000256" key="4">
    <source>
        <dbReference type="ARBA" id="ARBA00022622"/>
    </source>
</evidence>
<dbReference type="GO" id="GO:0006869">
    <property type="term" value="P:lipid transport"/>
    <property type="evidence" value="ECO:0007669"/>
    <property type="project" value="InterPro"/>
</dbReference>
<evidence type="ECO:0000256" key="1">
    <source>
        <dbReference type="ARBA" id="ARBA00004609"/>
    </source>
</evidence>
<dbReference type="Proteomes" id="UP001370490">
    <property type="component" value="Unassembled WGS sequence"/>
</dbReference>
<dbReference type="EMBL" id="JBAMMX010000026">
    <property type="protein sequence ID" value="KAK6913962.1"/>
    <property type="molecule type" value="Genomic_DNA"/>
</dbReference>
<accession>A0AAN8UQ71</accession>
<dbReference type="Gene3D" id="1.10.110.10">
    <property type="entry name" value="Plant lipid-transfer and hydrophobic proteins"/>
    <property type="match status" value="1"/>
</dbReference>
<evidence type="ECO:0000256" key="6">
    <source>
        <dbReference type="ARBA" id="ARBA00023157"/>
    </source>
</evidence>
<protein>
    <submittedName>
        <fullName evidence="10">Bifunctional inhibitor/plant lipid transfer protein/seed storage helical domain</fullName>
    </submittedName>
</protein>
<keyword evidence="4" id="KW-0336">GPI-anchor</keyword>
<dbReference type="FunFam" id="1.10.110.10:FF:000001">
    <property type="entry name" value="Bifunctional inhibitor/lipid-transfer protein/seed storage 2S albumin superfamily protein"/>
    <property type="match status" value="1"/>
</dbReference>
<dbReference type="InterPro" id="IPR043325">
    <property type="entry name" value="LTSS"/>
</dbReference>
<keyword evidence="4" id="KW-0472">Membrane</keyword>
<reference evidence="10 11" key="1">
    <citation type="submission" date="2023-12" db="EMBL/GenBank/DDBJ databases">
        <title>A high-quality genome assembly for Dillenia turbinata (Dilleniales).</title>
        <authorList>
            <person name="Chanderbali A."/>
        </authorList>
    </citation>
    <scope>NUCLEOTIDE SEQUENCE [LARGE SCALE GENOMIC DNA]</scope>
    <source>
        <strain evidence="10">LSX21</strain>
        <tissue evidence="10">Leaf</tissue>
    </source>
</reference>
<keyword evidence="7" id="KW-0325">Glycoprotein</keyword>
<evidence type="ECO:0000256" key="3">
    <source>
        <dbReference type="ARBA" id="ARBA00022475"/>
    </source>
</evidence>
<proteinExistence type="inferred from homology"/>
<dbReference type="GO" id="GO:0098552">
    <property type="term" value="C:side of membrane"/>
    <property type="evidence" value="ECO:0007669"/>
    <property type="project" value="UniProtKB-KW"/>
</dbReference>
<organism evidence="10 11">
    <name type="scientific">Dillenia turbinata</name>
    <dbReference type="NCBI Taxonomy" id="194707"/>
    <lineage>
        <taxon>Eukaryota</taxon>
        <taxon>Viridiplantae</taxon>
        <taxon>Streptophyta</taxon>
        <taxon>Embryophyta</taxon>
        <taxon>Tracheophyta</taxon>
        <taxon>Spermatophyta</taxon>
        <taxon>Magnoliopsida</taxon>
        <taxon>eudicotyledons</taxon>
        <taxon>Gunneridae</taxon>
        <taxon>Pentapetalae</taxon>
        <taxon>Dilleniales</taxon>
        <taxon>Dilleniaceae</taxon>
        <taxon>Dillenia</taxon>
    </lineage>
</organism>
<keyword evidence="6" id="KW-1015">Disulfide bond</keyword>
<dbReference type="Pfam" id="PF14368">
    <property type="entry name" value="LTP_2"/>
    <property type="match status" value="1"/>
</dbReference>
<dbReference type="GO" id="GO:0008289">
    <property type="term" value="F:lipid binding"/>
    <property type="evidence" value="ECO:0007669"/>
    <property type="project" value="InterPro"/>
</dbReference>
<evidence type="ECO:0000313" key="11">
    <source>
        <dbReference type="Proteomes" id="UP001370490"/>
    </source>
</evidence>
<dbReference type="InterPro" id="IPR000528">
    <property type="entry name" value="Plant_nsLTP"/>
</dbReference>
<comment type="similarity">
    <text evidence="2">Belongs to the plant LTP family.</text>
</comment>
<evidence type="ECO:0000256" key="5">
    <source>
        <dbReference type="ARBA" id="ARBA00022729"/>
    </source>
</evidence>
<dbReference type="CDD" id="cd00010">
    <property type="entry name" value="AAI_LTSS"/>
    <property type="match status" value="1"/>
</dbReference>
<comment type="subcellular location">
    <subcellularLocation>
        <location evidence="1">Cell membrane</location>
        <topology evidence="1">Lipid-anchor</topology>
        <topology evidence="1">GPI-anchor</topology>
    </subcellularLocation>
</comment>
<evidence type="ECO:0000256" key="7">
    <source>
        <dbReference type="ARBA" id="ARBA00023180"/>
    </source>
</evidence>